<dbReference type="EMBL" id="JASCZI010181687">
    <property type="protein sequence ID" value="MED6185343.1"/>
    <property type="molecule type" value="Genomic_DNA"/>
</dbReference>
<proteinExistence type="predicted"/>
<sequence>MAYKEVEFGREPTLYVALPTSYVGLGTKGAIEDSNTVLYVAQQRHTCSLDSIAWSFISRGNDIHFTVVLLVQFGALVEIRVYQFGIEQLGLNELFRNPLSPGPNALLPVITVVNPCRRDLKLLLAGTYG</sequence>
<accession>A0ABU6WMM8</accession>
<gene>
    <name evidence="1" type="ORF">PIB30_056097</name>
</gene>
<name>A0ABU6WMM8_9FABA</name>
<keyword evidence="2" id="KW-1185">Reference proteome</keyword>
<organism evidence="1 2">
    <name type="scientific">Stylosanthes scabra</name>
    <dbReference type="NCBI Taxonomy" id="79078"/>
    <lineage>
        <taxon>Eukaryota</taxon>
        <taxon>Viridiplantae</taxon>
        <taxon>Streptophyta</taxon>
        <taxon>Embryophyta</taxon>
        <taxon>Tracheophyta</taxon>
        <taxon>Spermatophyta</taxon>
        <taxon>Magnoliopsida</taxon>
        <taxon>eudicotyledons</taxon>
        <taxon>Gunneridae</taxon>
        <taxon>Pentapetalae</taxon>
        <taxon>rosids</taxon>
        <taxon>fabids</taxon>
        <taxon>Fabales</taxon>
        <taxon>Fabaceae</taxon>
        <taxon>Papilionoideae</taxon>
        <taxon>50 kb inversion clade</taxon>
        <taxon>dalbergioids sensu lato</taxon>
        <taxon>Dalbergieae</taxon>
        <taxon>Pterocarpus clade</taxon>
        <taxon>Stylosanthes</taxon>
    </lineage>
</organism>
<evidence type="ECO:0000313" key="2">
    <source>
        <dbReference type="Proteomes" id="UP001341840"/>
    </source>
</evidence>
<reference evidence="1 2" key="1">
    <citation type="journal article" date="2023" name="Plants (Basel)">
        <title>Bridging the Gap: Combining Genomics and Transcriptomics Approaches to Understand Stylosanthes scabra, an Orphan Legume from the Brazilian Caatinga.</title>
        <authorList>
            <person name="Ferreira-Neto J.R.C."/>
            <person name="da Silva M.D."/>
            <person name="Binneck E."/>
            <person name="de Melo N.F."/>
            <person name="da Silva R.H."/>
            <person name="de Melo A.L.T.M."/>
            <person name="Pandolfi V."/>
            <person name="Bustamante F.O."/>
            <person name="Brasileiro-Vidal A.C."/>
            <person name="Benko-Iseppon A.M."/>
        </authorList>
    </citation>
    <scope>NUCLEOTIDE SEQUENCE [LARGE SCALE GENOMIC DNA]</scope>
    <source>
        <tissue evidence="1">Leaves</tissue>
    </source>
</reference>
<comment type="caution">
    <text evidence="1">The sequence shown here is derived from an EMBL/GenBank/DDBJ whole genome shotgun (WGS) entry which is preliminary data.</text>
</comment>
<dbReference type="Proteomes" id="UP001341840">
    <property type="component" value="Unassembled WGS sequence"/>
</dbReference>
<evidence type="ECO:0000313" key="1">
    <source>
        <dbReference type="EMBL" id="MED6185343.1"/>
    </source>
</evidence>
<protein>
    <submittedName>
        <fullName evidence="1">Uncharacterized protein</fullName>
    </submittedName>
</protein>